<proteinExistence type="inferred from homology"/>
<feature type="transmembrane region" description="Helical" evidence="7">
    <location>
        <begin position="52"/>
        <end position="75"/>
    </location>
</feature>
<dbReference type="GO" id="GO:0005886">
    <property type="term" value="C:plasma membrane"/>
    <property type="evidence" value="ECO:0007669"/>
    <property type="project" value="TreeGrafter"/>
</dbReference>
<dbReference type="AlphaFoldDB" id="A0A0D3HZA3"/>
<feature type="transmembrane region" description="Helical" evidence="7">
    <location>
        <begin position="408"/>
        <end position="428"/>
    </location>
</feature>
<feature type="transmembrane region" description="Helical" evidence="7">
    <location>
        <begin position="164"/>
        <end position="188"/>
    </location>
</feature>
<comment type="similarity">
    <text evidence="2 6">Belongs to the sodium:solute symporter (SSF) (TC 2.A.21) family.</text>
</comment>
<dbReference type="eggNOG" id="KOG2349">
    <property type="taxonomic scope" value="Eukaryota"/>
</dbReference>
<dbReference type="GO" id="GO:0005412">
    <property type="term" value="F:D-glucose:sodium symporter activity"/>
    <property type="evidence" value="ECO:0007669"/>
    <property type="project" value="TreeGrafter"/>
</dbReference>
<dbReference type="InterPro" id="IPR038377">
    <property type="entry name" value="Na/Glc_symporter_sf"/>
</dbReference>
<dbReference type="NCBIfam" id="TIGR00813">
    <property type="entry name" value="sss"/>
    <property type="match status" value="1"/>
</dbReference>
<dbReference type="PANTHER" id="PTHR11819">
    <property type="entry name" value="SOLUTE CARRIER FAMILY 5"/>
    <property type="match status" value="1"/>
</dbReference>
<dbReference type="Pfam" id="PF00474">
    <property type="entry name" value="SSF"/>
    <property type="match status" value="1"/>
</dbReference>
<keyword evidence="3 7" id="KW-0812">Transmembrane</keyword>
<evidence type="ECO:0000256" key="7">
    <source>
        <dbReference type="SAM" id="Phobius"/>
    </source>
</evidence>
<dbReference type="KEGG" id="ehx:EMIHUDRAFT_107727"/>
<dbReference type="STRING" id="2903.R1B455"/>
<evidence type="ECO:0000256" key="3">
    <source>
        <dbReference type="ARBA" id="ARBA00022692"/>
    </source>
</evidence>
<reference evidence="9" key="1">
    <citation type="journal article" date="2013" name="Nature">
        <title>Pan genome of the phytoplankton Emiliania underpins its global distribution.</title>
        <authorList>
            <person name="Read B.A."/>
            <person name="Kegel J."/>
            <person name="Klute M.J."/>
            <person name="Kuo A."/>
            <person name="Lefebvre S.C."/>
            <person name="Maumus F."/>
            <person name="Mayer C."/>
            <person name="Miller J."/>
            <person name="Monier A."/>
            <person name="Salamov A."/>
            <person name="Young J."/>
            <person name="Aguilar M."/>
            <person name="Claverie J.M."/>
            <person name="Frickenhaus S."/>
            <person name="Gonzalez K."/>
            <person name="Herman E.K."/>
            <person name="Lin Y.C."/>
            <person name="Napier J."/>
            <person name="Ogata H."/>
            <person name="Sarno A.F."/>
            <person name="Shmutz J."/>
            <person name="Schroeder D."/>
            <person name="de Vargas C."/>
            <person name="Verret F."/>
            <person name="von Dassow P."/>
            <person name="Valentin K."/>
            <person name="Van de Peer Y."/>
            <person name="Wheeler G."/>
            <person name="Dacks J.B."/>
            <person name="Delwiche C.F."/>
            <person name="Dyhrman S.T."/>
            <person name="Glockner G."/>
            <person name="John U."/>
            <person name="Richards T."/>
            <person name="Worden A.Z."/>
            <person name="Zhang X."/>
            <person name="Grigoriev I.V."/>
            <person name="Allen A.E."/>
            <person name="Bidle K."/>
            <person name="Borodovsky M."/>
            <person name="Bowler C."/>
            <person name="Brownlee C."/>
            <person name="Cock J.M."/>
            <person name="Elias M."/>
            <person name="Gladyshev V.N."/>
            <person name="Groth M."/>
            <person name="Guda C."/>
            <person name="Hadaegh A."/>
            <person name="Iglesias-Rodriguez M.D."/>
            <person name="Jenkins J."/>
            <person name="Jones B.M."/>
            <person name="Lawson T."/>
            <person name="Leese F."/>
            <person name="Lindquist E."/>
            <person name="Lobanov A."/>
            <person name="Lomsadze A."/>
            <person name="Malik S.B."/>
            <person name="Marsh M.E."/>
            <person name="Mackinder L."/>
            <person name="Mock T."/>
            <person name="Mueller-Roeber B."/>
            <person name="Pagarete A."/>
            <person name="Parker M."/>
            <person name="Probert I."/>
            <person name="Quesneville H."/>
            <person name="Raines C."/>
            <person name="Rensing S.A."/>
            <person name="Riano-Pachon D.M."/>
            <person name="Richier S."/>
            <person name="Rokitta S."/>
            <person name="Shiraiwa Y."/>
            <person name="Soanes D.M."/>
            <person name="van der Giezen M."/>
            <person name="Wahlund T.M."/>
            <person name="Williams B."/>
            <person name="Wilson W."/>
            <person name="Wolfe G."/>
            <person name="Wurch L.L."/>
        </authorList>
    </citation>
    <scope>NUCLEOTIDE SEQUENCE</scope>
</reference>
<dbReference type="GeneID" id="17250566"/>
<evidence type="ECO:0000313" key="8">
    <source>
        <dbReference type="EnsemblProtists" id="EOD04338"/>
    </source>
</evidence>
<protein>
    <submittedName>
        <fullName evidence="8">Uncharacterized protein</fullName>
    </submittedName>
</protein>
<feature type="transmembrane region" description="Helical" evidence="7">
    <location>
        <begin position="195"/>
        <end position="213"/>
    </location>
</feature>
<keyword evidence="9" id="KW-1185">Reference proteome</keyword>
<dbReference type="InterPro" id="IPR001734">
    <property type="entry name" value="Na/solute_symporter"/>
</dbReference>
<evidence type="ECO:0000256" key="4">
    <source>
        <dbReference type="ARBA" id="ARBA00022989"/>
    </source>
</evidence>
<evidence type="ECO:0000256" key="1">
    <source>
        <dbReference type="ARBA" id="ARBA00004141"/>
    </source>
</evidence>
<dbReference type="Proteomes" id="UP000013827">
    <property type="component" value="Unassembled WGS sequence"/>
</dbReference>
<dbReference type="PROSITE" id="PS50283">
    <property type="entry name" value="NA_SOLUT_SYMP_3"/>
    <property type="match status" value="1"/>
</dbReference>
<organism evidence="8 9">
    <name type="scientific">Emiliania huxleyi (strain CCMP1516)</name>
    <dbReference type="NCBI Taxonomy" id="280463"/>
    <lineage>
        <taxon>Eukaryota</taxon>
        <taxon>Haptista</taxon>
        <taxon>Haptophyta</taxon>
        <taxon>Prymnesiophyceae</taxon>
        <taxon>Isochrysidales</taxon>
        <taxon>Noelaerhabdaceae</taxon>
        <taxon>Emiliania</taxon>
    </lineage>
</organism>
<dbReference type="PANTHER" id="PTHR11819:SF195">
    <property type="entry name" value="SODIUM_GLUCOSE COTRANSPORTER 4"/>
    <property type="match status" value="1"/>
</dbReference>
<name>A0A0D3HZA3_EMIH1</name>
<dbReference type="PaxDb" id="2903-EOD04338"/>
<dbReference type="Gene3D" id="1.20.1730.10">
    <property type="entry name" value="Sodium/glucose cotransporter"/>
    <property type="match status" value="1"/>
</dbReference>
<evidence type="ECO:0000256" key="6">
    <source>
        <dbReference type="RuleBase" id="RU362091"/>
    </source>
</evidence>
<accession>A0A0D3HZA3</accession>
<evidence type="ECO:0000256" key="5">
    <source>
        <dbReference type="ARBA" id="ARBA00023136"/>
    </source>
</evidence>
<sequence>MPEAAHLAPVDIVLLVLYFVAVALVGLWTYAKGKRSTNTDATDEFFLAGRSMGWLPIGLSLFVSNIGSEHLVGLAGTAATSGLAVGLYEWSAGIHLLVLGWLFAPIYLRARLATLPEYLERRFSRRLRSLFSCVTLFIYVFTKLSVSVFSGATVLQSVFGWPRFAAAAGLVLLTAVYTALGGLAAVIVTDMAQSAVLLVGALCMTVVGLERVGGYEALRTSPPANMTQQQWEGYFHMYRPPSDEDLPTLGLLLGQSVGGLWYWCLDQSIVQRVLSARSLGHARGASLLAALLKALPPRELVFARSSTKSIPPPPPQLAQTALPILMKRLLPPGLLGLMLAATVAACMSSLDSVFTAAASLFCLDLYRAHLHPSASEAELVHVGRAFCVLLAAVTLAWLPVITLLSDQVFIYIQSVSMYLAPPIVTVYFGGVLWRRATAEAATATFCLGYALGVGRLVGEILCKLSPPRPASLPALLFLSNYLYAGFVIFLLCVTTLVLASLASPCPPASQLDGLTAAYSGKCLPRVATPRLKDLPTTREAELPLPAAPPNDEGCAGSAAPAAAPAAPEGMQMDDDAIRLGTTRSRAGGWRGGGACRACCYTARAAYSRLDSWVGEHSHAVGAALSAGIVAMYCVLIGVWL</sequence>
<keyword evidence="4 7" id="KW-1133">Transmembrane helix</keyword>
<feature type="transmembrane region" description="Helical" evidence="7">
    <location>
        <begin position="474"/>
        <end position="502"/>
    </location>
</feature>
<feature type="transmembrane region" description="Helical" evidence="7">
    <location>
        <begin position="381"/>
        <end position="401"/>
    </location>
</feature>
<feature type="transmembrane region" description="Helical" evidence="7">
    <location>
        <begin position="87"/>
        <end position="108"/>
    </location>
</feature>
<reference evidence="8" key="2">
    <citation type="submission" date="2024-10" db="UniProtKB">
        <authorList>
            <consortium name="EnsemblProtists"/>
        </authorList>
    </citation>
    <scope>IDENTIFICATION</scope>
</reference>
<dbReference type="RefSeq" id="XP_005756767.1">
    <property type="nucleotide sequence ID" value="XM_005756710.1"/>
</dbReference>
<comment type="subcellular location">
    <subcellularLocation>
        <location evidence="1">Membrane</location>
        <topology evidence="1">Multi-pass membrane protein</topology>
    </subcellularLocation>
</comment>
<feature type="transmembrane region" description="Helical" evidence="7">
    <location>
        <begin position="12"/>
        <end position="31"/>
    </location>
</feature>
<feature type="transmembrane region" description="Helical" evidence="7">
    <location>
        <begin position="246"/>
        <end position="265"/>
    </location>
</feature>
<dbReference type="OMA" id="NWVFVAK"/>
<feature type="transmembrane region" description="Helical" evidence="7">
    <location>
        <begin position="129"/>
        <end position="152"/>
    </location>
</feature>
<dbReference type="HOGENOM" id="CLU_018808_9_3_1"/>
<feature type="transmembrane region" description="Helical" evidence="7">
    <location>
        <begin position="619"/>
        <end position="639"/>
    </location>
</feature>
<evidence type="ECO:0000313" key="9">
    <source>
        <dbReference type="Proteomes" id="UP000013827"/>
    </source>
</evidence>
<dbReference type="EnsemblProtists" id="EOD04338">
    <property type="protein sequence ID" value="EOD04338"/>
    <property type="gene ID" value="EMIHUDRAFT_107727"/>
</dbReference>
<feature type="transmembrane region" description="Helical" evidence="7">
    <location>
        <begin position="440"/>
        <end position="462"/>
    </location>
</feature>
<evidence type="ECO:0000256" key="2">
    <source>
        <dbReference type="ARBA" id="ARBA00006434"/>
    </source>
</evidence>
<feature type="transmembrane region" description="Helical" evidence="7">
    <location>
        <begin position="334"/>
        <end position="361"/>
    </location>
</feature>
<keyword evidence="5 7" id="KW-0472">Membrane</keyword>